<comment type="cofactor">
    <cofactor evidence="1">
        <name>Mn(2+)</name>
        <dbReference type="ChEBI" id="CHEBI:29035"/>
    </cofactor>
</comment>
<dbReference type="OrthoDB" id="9790406at2"/>
<dbReference type="Gene3D" id="3.40.50.720">
    <property type="entry name" value="NAD(P)-binding Rossmann-like Domain"/>
    <property type="match status" value="1"/>
</dbReference>
<keyword evidence="4 11" id="KW-0479">Metal-binding</keyword>
<feature type="binding site" evidence="11">
    <location>
        <position position="246"/>
    </location>
    <ligand>
        <name>a divalent metal cation</name>
        <dbReference type="ChEBI" id="CHEBI:60240"/>
    </ligand>
</feature>
<evidence type="ECO:0000256" key="6">
    <source>
        <dbReference type="ARBA" id="ARBA00023027"/>
    </source>
</evidence>
<accession>A0A0S2K205</accession>
<dbReference type="FunFam" id="3.40.50.10380:FF:000001">
    <property type="entry name" value="NAD-dependent malic enzyme"/>
    <property type="match status" value="1"/>
</dbReference>
<evidence type="ECO:0000256" key="4">
    <source>
        <dbReference type="ARBA" id="ARBA00022723"/>
    </source>
</evidence>
<dbReference type="GO" id="GO:0016616">
    <property type="term" value="F:oxidoreductase activity, acting on the CH-OH group of donors, NAD or NADP as acceptor"/>
    <property type="evidence" value="ECO:0007669"/>
    <property type="project" value="InterPro"/>
</dbReference>
<dbReference type="InterPro" id="IPR012301">
    <property type="entry name" value="Malic_N_dom"/>
</dbReference>
<evidence type="ECO:0000256" key="5">
    <source>
        <dbReference type="ARBA" id="ARBA00023002"/>
    </source>
</evidence>
<dbReference type="SMART" id="SM00919">
    <property type="entry name" value="Malic_M"/>
    <property type="match status" value="1"/>
</dbReference>
<comment type="catalytic activity">
    <reaction evidence="8">
        <text>(S)-malate + NAD(+) = pyruvate + CO2 + NADH</text>
        <dbReference type="Rhea" id="RHEA:12653"/>
        <dbReference type="ChEBI" id="CHEBI:15361"/>
        <dbReference type="ChEBI" id="CHEBI:15589"/>
        <dbReference type="ChEBI" id="CHEBI:16526"/>
        <dbReference type="ChEBI" id="CHEBI:57540"/>
        <dbReference type="ChEBI" id="CHEBI:57945"/>
        <dbReference type="EC" id="1.1.1.38"/>
    </reaction>
</comment>
<dbReference type="InterPro" id="IPR037062">
    <property type="entry name" value="Malic_N_dom_sf"/>
</dbReference>
<dbReference type="STRING" id="161398.PP2015_1597"/>
<dbReference type="Gene3D" id="3.40.50.10380">
    <property type="entry name" value="Malic enzyme, N-terminal domain"/>
    <property type="match status" value="1"/>
</dbReference>
<evidence type="ECO:0000259" key="13">
    <source>
        <dbReference type="SMART" id="SM00919"/>
    </source>
</evidence>
<dbReference type="GO" id="GO:0005829">
    <property type="term" value="C:cytosol"/>
    <property type="evidence" value="ECO:0007669"/>
    <property type="project" value="TreeGrafter"/>
</dbReference>
<evidence type="ECO:0000256" key="12">
    <source>
        <dbReference type="RuleBase" id="RU003427"/>
    </source>
</evidence>
<feature type="domain" description="Malic enzyme N-terminal" evidence="14">
    <location>
        <begin position="80"/>
        <end position="260"/>
    </location>
</feature>
<dbReference type="PRINTS" id="PR00072">
    <property type="entry name" value="MALOXRDTASE"/>
</dbReference>
<dbReference type="InterPro" id="IPR036291">
    <property type="entry name" value="NAD(P)-bd_dom_sf"/>
</dbReference>
<feature type="binding site" evidence="11">
    <location>
        <position position="269"/>
    </location>
    <ligand>
        <name>a divalent metal cation</name>
        <dbReference type="ChEBI" id="CHEBI:60240"/>
    </ligand>
</feature>
<dbReference type="PANTHER" id="PTHR23406:SF34">
    <property type="entry name" value="NAD-DEPENDENT MALIC ENZYME, MITOCHONDRIAL"/>
    <property type="match status" value="1"/>
</dbReference>
<evidence type="ECO:0000256" key="11">
    <source>
        <dbReference type="PIRSR" id="PIRSR000106-3"/>
    </source>
</evidence>
<dbReference type="Pfam" id="PF03949">
    <property type="entry name" value="Malic_M"/>
    <property type="match status" value="1"/>
</dbReference>
<organism evidence="15 16">
    <name type="scientific">Pseudoalteromonas phenolica</name>
    <dbReference type="NCBI Taxonomy" id="161398"/>
    <lineage>
        <taxon>Bacteria</taxon>
        <taxon>Pseudomonadati</taxon>
        <taxon>Pseudomonadota</taxon>
        <taxon>Gammaproteobacteria</taxon>
        <taxon>Alteromonadales</taxon>
        <taxon>Pseudoalteromonadaceae</taxon>
        <taxon>Pseudoalteromonas</taxon>
    </lineage>
</organism>
<dbReference type="KEGG" id="pphe:PP2015_1597"/>
<dbReference type="PROSITE" id="PS00331">
    <property type="entry name" value="MALIC_ENZYMES"/>
    <property type="match status" value="1"/>
</dbReference>
<dbReference type="InterPro" id="IPR015884">
    <property type="entry name" value="Malic_enzyme_CS"/>
</dbReference>
<feature type="active site" description="Proton acceptor" evidence="9">
    <location>
        <position position="174"/>
    </location>
</feature>
<evidence type="ECO:0000259" key="14">
    <source>
        <dbReference type="SMART" id="SM01274"/>
    </source>
</evidence>
<dbReference type="InterPro" id="IPR001891">
    <property type="entry name" value="Malic_OxRdtase"/>
</dbReference>
<feature type="binding site" evidence="10">
    <location>
        <position position="461"/>
    </location>
    <ligand>
        <name>(S)-malate</name>
        <dbReference type="ChEBI" id="CHEBI:15589"/>
    </ligand>
</feature>
<dbReference type="NCBIfam" id="NF010052">
    <property type="entry name" value="PRK13529.1"/>
    <property type="match status" value="1"/>
</dbReference>
<evidence type="ECO:0000256" key="10">
    <source>
        <dbReference type="PIRSR" id="PIRSR000106-2"/>
    </source>
</evidence>
<name>A0A0S2K205_9GAMM</name>
<evidence type="ECO:0000256" key="1">
    <source>
        <dbReference type="ARBA" id="ARBA00001936"/>
    </source>
</evidence>
<dbReference type="PANTHER" id="PTHR23406">
    <property type="entry name" value="MALIC ENZYME-RELATED"/>
    <property type="match status" value="1"/>
</dbReference>
<feature type="binding site" evidence="10">
    <location>
        <position position="156"/>
    </location>
    <ligand>
        <name>(S)-malate</name>
        <dbReference type="ChEBI" id="CHEBI:15589"/>
    </ligand>
</feature>
<dbReference type="GO" id="GO:0051287">
    <property type="term" value="F:NAD binding"/>
    <property type="evidence" value="ECO:0007669"/>
    <property type="project" value="InterPro"/>
</dbReference>
<evidence type="ECO:0000256" key="8">
    <source>
        <dbReference type="ARBA" id="ARBA00052591"/>
    </source>
</evidence>
<feature type="active site" description="Proton donor" evidence="9">
    <location>
        <position position="103"/>
    </location>
</feature>
<comment type="similarity">
    <text evidence="2 12">Belongs to the malic enzymes family.</text>
</comment>
<dbReference type="SMART" id="SM01274">
    <property type="entry name" value="malic"/>
    <property type="match status" value="1"/>
</dbReference>
<reference evidence="16" key="1">
    <citation type="submission" date="2015-11" db="EMBL/GenBank/DDBJ databases">
        <authorList>
            <person name="Kim K.M."/>
        </authorList>
    </citation>
    <scope>NUCLEOTIDE SEQUENCE [LARGE SCALE GENOMIC DNA]</scope>
    <source>
        <strain evidence="16">KCTC 12086</strain>
    </source>
</reference>
<evidence type="ECO:0000256" key="7">
    <source>
        <dbReference type="ARBA" id="ARBA00050168"/>
    </source>
</evidence>
<dbReference type="SUPFAM" id="SSF53223">
    <property type="entry name" value="Aminoacid dehydrogenase-like, N-terminal domain"/>
    <property type="match status" value="1"/>
</dbReference>
<evidence type="ECO:0000313" key="15">
    <source>
        <dbReference type="EMBL" id="ALO42101.1"/>
    </source>
</evidence>
<dbReference type="InterPro" id="IPR046346">
    <property type="entry name" value="Aminoacid_DH-like_N_sf"/>
</dbReference>
<evidence type="ECO:0000256" key="3">
    <source>
        <dbReference type="ARBA" id="ARBA00013003"/>
    </source>
</evidence>
<dbReference type="GO" id="GO:0006108">
    <property type="term" value="P:malate metabolic process"/>
    <property type="evidence" value="ECO:0007669"/>
    <property type="project" value="TreeGrafter"/>
</dbReference>
<keyword evidence="16" id="KW-1185">Reference proteome</keyword>
<dbReference type="Pfam" id="PF00390">
    <property type="entry name" value="malic"/>
    <property type="match status" value="1"/>
</dbReference>
<dbReference type="AlphaFoldDB" id="A0A0S2K205"/>
<dbReference type="Proteomes" id="UP000061457">
    <property type="component" value="Chromosome I"/>
</dbReference>
<feature type="binding site" evidence="11">
    <location>
        <position position="245"/>
    </location>
    <ligand>
        <name>a divalent metal cation</name>
        <dbReference type="ChEBI" id="CHEBI:60240"/>
    </ligand>
</feature>
<keyword evidence="6" id="KW-0520">NAD</keyword>
<sequence>MTKQTDPNYLYIPYSGPNLLETPLLNKGSAFSQSERENFNLNGLLPPRFETIEEQVERCYQQYSSFKDNLNKHIYLRAIQDNNETLYYRLVRDHLEEMMPIIYTPTVGDACEKFSDIYRSSRGLFISYEERHNIDDILRNATKGKVKVIVVTDGERILGLGDQGIGGMGIPIGKLSLYTVCGGISPAYTLPVMLDVGTNNEKLLADPMYMGARHKRINQEQYDEFLDLFIKAVKRRWPNVLLQFEDFAQPNAMPLLKRYKDTICSFNDDIQGTAAVTVGSLLAACRVKDVKLSDQKVVFVGAGSAGCGIAEQIISQMVSEGISDEQARSQVYMVDRFGLLTEGMEGLRDFQAALVQQKNALTDWQYSGDFASLLDVMHCAKPDILIGVSGQPGLFTEQVVKAMHAGCEQPIIFPLSNPSRQVEAHPKDVIEWTNGQAIVATGSPFGEVEYNGEKFIIPQCNNSYIFPGIGLGAIAAKAKRITDAMLMVSSEMLAEASPRANTGKGSLLPALVEIEPLSKKIAFAVAKKAMEEGVALEMSDEAILKTIDKNYWYPEYRNYKRCSI</sequence>
<dbReference type="EC" id="1.1.1.38" evidence="3"/>
<dbReference type="GO" id="GO:0046872">
    <property type="term" value="F:metal ion binding"/>
    <property type="evidence" value="ECO:0007669"/>
    <property type="project" value="UniProtKB-KW"/>
</dbReference>
<dbReference type="PATRIC" id="fig|161398.10.peg.1622"/>
<dbReference type="InterPro" id="IPR012302">
    <property type="entry name" value="Malic_NAD-bd"/>
</dbReference>
<evidence type="ECO:0000313" key="16">
    <source>
        <dbReference type="Proteomes" id="UP000061457"/>
    </source>
</evidence>
<dbReference type="CDD" id="cd05312">
    <property type="entry name" value="NAD_bind_1_malic_enz"/>
    <property type="match status" value="1"/>
</dbReference>
<gene>
    <name evidence="15" type="ORF">PP2015_1597</name>
</gene>
<dbReference type="GO" id="GO:0004470">
    <property type="term" value="F:malic enzyme activity"/>
    <property type="evidence" value="ECO:0007669"/>
    <property type="project" value="InterPro"/>
</dbReference>
<evidence type="ECO:0000256" key="9">
    <source>
        <dbReference type="PIRSR" id="PIRSR000106-1"/>
    </source>
</evidence>
<proteinExistence type="inferred from homology"/>
<protein>
    <recommendedName>
        <fullName evidence="3">malate dehydrogenase (oxaloacetate-decarboxylating)</fullName>
        <ecNumber evidence="3">1.1.1.38</ecNumber>
    </recommendedName>
</protein>
<keyword evidence="5" id="KW-0560">Oxidoreductase</keyword>
<comment type="catalytic activity">
    <reaction evidence="7">
        <text>oxaloacetate + H(+) = pyruvate + CO2</text>
        <dbReference type="Rhea" id="RHEA:15641"/>
        <dbReference type="ChEBI" id="CHEBI:15361"/>
        <dbReference type="ChEBI" id="CHEBI:15378"/>
        <dbReference type="ChEBI" id="CHEBI:16452"/>
        <dbReference type="ChEBI" id="CHEBI:16526"/>
        <dbReference type="EC" id="1.1.1.38"/>
    </reaction>
</comment>
<feature type="binding site" evidence="10">
    <location>
        <position position="417"/>
    </location>
    <ligand>
        <name>(S)-malate</name>
        <dbReference type="ChEBI" id="CHEBI:15589"/>
    </ligand>
</feature>
<dbReference type="FunFam" id="3.40.50.720:FF:000055">
    <property type="entry name" value="NAD-dependent malic enzyme"/>
    <property type="match status" value="1"/>
</dbReference>
<dbReference type="PIRSF" id="PIRSF000106">
    <property type="entry name" value="ME"/>
    <property type="match status" value="1"/>
</dbReference>
<dbReference type="RefSeq" id="WP_058029784.1">
    <property type="nucleotide sequence ID" value="NZ_CP013187.1"/>
</dbReference>
<dbReference type="EMBL" id="CP013187">
    <property type="protein sequence ID" value="ALO42101.1"/>
    <property type="molecule type" value="Genomic_DNA"/>
</dbReference>
<comment type="cofactor">
    <cofactor evidence="11">
        <name>Mg(2+)</name>
        <dbReference type="ChEBI" id="CHEBI:18420"/>
    </cofactor>
    <cofactor evidence="11">
        <name>Mn(2+)</name>
        <dbReference type="ChEBI" id="CHEBI:29035"/>
    </cofactor>
    <text evidence="11">Divalent metal cations. Prefers magnesium or manganese.</text>
</comment>
<dbReference type="SUPFAM" id="SSF51735">
    <property type="entry name" value="NAD(P)-binding Rossmann-fold domains"/>
    <property type="match status" value="1"/>
</dbReference>
<feature type="domain" description="Malic enzyme NAD-binding" evidence="13">
    <location>
        <begin position="270"/>
        <end position="530"/>
    </location>
</feature>
<evidence type="ECO:0000256" key="2">
    <source>
        <dbReference type="ARBA" id="ARBA00008785"/>
    </source>
</evidence>